<proteinExistence type="predicted"/>
<dbReference type="Proteomes" id="UP000004995">
    <property type="component" value="Unassembled WGS sequence"/>
</dbReference>
<dbReference type="Gramene" id="KQK96962">
    <property type="protein sequence ID" value="KQK96962"/>
    <property type="gene ID" value="SETIT_013102mg"/>
</dbReference>
<dbReference type="InParanoid" id="K3YFT4"/>
<sequence length="67" mass="7064">MLLLAGKISKGGVAYRCVLVVGAGRLLRATSPPARRASRCPSHAGRCRHHATLLKPSCAGCRTPCRP</sequence>
<keyword evidence="2" id="KW-1185">Reference proteome</keyword>
<organism evidence="1 2">
    <name type="scientific">Setaria italica</name>
    <name type="common">Foxtail millet</name>
    <name type="synonym">Panicum italicum</name>
    <dbReference type="NCBI Taxonomy" id="4555"/>
    <lineage>
        <taxon>Eukaryota</taxon>
        <taxon>Viridiplantae</taxon>
        <taxon>Streptophyta</taxon>
        <taxon>Embryophyta</taxon>
        <taxon>Tracheophyta</taxon>
        <taxon>Spermatophyta</taxon>
        <taxon>Magnoliopsida</taxon>
        <taxon>Liliopsida</taxon>
        <taxon>Poales</taxon>
        <taxon>Poaceae</taxon>
        <taxon>PACMAD clade</taxon>
        <taxon>Panicoideae</taxon>
        <taxon>Panicodae</taxon>
        <taxon>Paniceae</taxon>
        <taxon>Cenchrinae</taxon>
        <taxon>Setaria</taxon>
    </lineage>
</organism>
<evidence type="ECO:0000313" key="2">
    <source>
        <dbReference type="Proteomes" id="UP000004995"/>
    </source>
</evidence>
<reference evidence="2" key="1">
    <citation type="journal article" date="2012" name="Nat. Biotechnol.">
        <title>Reference genome sequence of the model plant Setaria.</title>
        <authorList>
            <person name="Bennetzen J.L."/>
            <person name="Schmutz J."/>
            <person name="Wang H."/>
            <person name="Percifield R."/>
            <person name="Hawkins J."/>
            <person name="Pontaroli A.C."/>
            <person name="Estep M."/>
            <person name="Feng L."/>
            <person name="Vaughn J.N."/>
            <person name="Grimwood J."/>
            <person name="Jenkins J."/>
            <person name="Barry K."/>
            <person name="Lindquist E."/>
            <person name="Hellsten U."/>
            <person name="Deshpande S."/>
            <person name="Wang X."/>
            <person name="Wu X."/>
            <person name="Mitros T."/>
            <person name="Triplett J."/>
            <person name="Yang X."/>
            <person name="Ye C.Y."/>
            <person name="Mauro-Herrera M."/>
            <person name="Wang L."/>
            <person name="Li P."/>
            <person name="Sharma M."/>
            <person name="Sharma R."/>
            <person name="Ronald P.C."/>
            <person name="Panaud O."/>
            <person name="Kellogg E.A."/>
            <person name="Brutnell T.P."/>
            <person name="Doust A.N."/>
            <person name="Tuskan G.A."/>
            <person name="Rokhsar D."/>
            <person name="Devos K.M."/>
        </authorList>
    </citation>
    <scope>NUCLEOTIDE SEQUENCE [LARGE SCALE GENOMIC DNA]</scope>
    <source>
        <strain evidence="2">cv. Yugu1</strain>
    </source>
</reference>
<evidence type="ECO:0000313" key="1">
    <source>
        <dbReference type="EnsemblPlants" id="KQK96962"/>
    </source>
</evidence>
<dbReference type="AlphaFoldDB" id="K3YFT4"/>
<accession>K3YFT4</accession>
<protein>
    <submittedName>
        <fullName evidence="1">Uncharacterized protein</fullName>
    </submittedName>
</protein>
<dbReference type="EMBL" id="AGNK02004310">
    <property type="status" value="NOT_ANNOTATED_CDS"/>
    <property type="molecule type" value="Genomic_DNA"/>
</dbReference>
<dbReference type="EnsemblPlants" id="KQK96962">
    <property type="protein sequence ID" value="KQK96962"/>
    <property type="gene ID" value="SETIT_013102mg"/>
</dbReference>
<name>K3YFT4_SETIT</name>
<dbReference type="HOGENOM" id="CLU_2817311_0_0_1"/>
<reference evidence="1" key="2">
    <citation type="submission" date="2018-08" db="UniProtKB">
        <authorList>
            <consortium name="EnsemblPlants"/>
        </authorList>
    </citation>
    <scope>IDENTIFICATION</scope>
    <source>
        <strain evidence="1">Yugu1</strain>
    </source>
</reference>